<reference evidence="1 2" key="1">
    <citation type="journal article" date="2016" name="Mol. Biol. Evol.">
        <title>Comparative Genomics of Early-Diverging Mushroom-Forming Fungi Provides Insights into the Origins of Lignocellulose Decay Capabilities.</title>
        <authorList>
            <person name="Nagy L.G."/>
            <person name="Riley R."/>
            <person name="Tritt A."/>
            <person name="Adam C."/>
            <person name="Daum C."/>
            <person name="Floudas D."/>
            <person name="Sun H."/>
            <person name="Yadav J.S."/>
            <person name="Pangilinan J."/>
            <person name="Larsson K.H."/>
            <person name="Matsuura K."/>
            <person name="Barry K."/>
            <person name="Labutti K."/>
            <person name="Kuo R."/>
            <person name="Ohm R.A."/>
            <person name="Bhattacharya S.S."/>
            <person name="Shirouzu T."/>
            <person name="Yoshinaga Y."/>
            <person name="Martin F.M."/>
            <person name="Grigoriev I.V."/>
            <person name="Hibbett D.S."/>
        </authorList>
    </citation>
    <scope>NUCLEOTIDE SEQUENCE [LARGE SCALE GENOMIC DNA]</scope>
    <source>
        <strain evidence="1 2">93-53</strain>
    </source>
</reference>
<proteinExistence type="predicted"/>
<evidence type="ECO:0000313" key="2">
    <source>
        <dbReference type="Proteomes" id="UP000076871"/>
    </source>
</evidence>
<sequence length="56" mass="6198">MDLTGDSTCPSTRMGTRNAEWPYIYPTRLGQACQCGARRRLSDCGGKLARRTIDSC</sequence>
<dbReference type="AlphaFoldDB" id="A0A165FJ95"/>
<accession>A0A165FJ95</accession>
<organism evidence="1 2">
    <name type="scientific">Laetiporus sulphureus 93-53</name>
    <dbReference type="NCBI Taxonomy" id="1314785"/>
    <lineage>
        <taxon>Eukaryota</taxon>
        <taxon>Fungi</taxon>
        <taxon>Dikarya</taxon>
        <taxon>Basidiomycota</taxon>
        <taxon>Agaricomycotina</taxon>
        <taxon>Agaricomycetes</taxon>
        <taxon>Polyporales</taxon>
        <taxon>Laetiporus</taxon>
    </lineage>
</organism>
<dbReference type="GeneID" id="63820031"/>
<dbReference type="EMBL" id="KV427613">
    <property type="protein sequence ID" value="KZT09057.1"/>
    <property type="molecule type" value="Genomic_DNA"/>
</dbReference>
<gene>
    <name evidence="1" type="ORF">LAESUDRAFT_571582</name>
</gene>
<protein>
    <submittedName>
        <fullName evidence="1">Uncharacterized protein</fullName>
    </submittedName>
</protein>
<keyword evidence="2" id="KW-1185">Reference proteome</keyword>
<dbReference type="InParanoid" id="A0A165FJ95"/>
<dbReference type="Proteomes" id="UP000076871">
    <property type="component" value="Unassembled WGS sequence"/>
</dbReference>
<evidence type="ECO:0000313" key="1">
    <source>
        <dbReference type="EMBL" id="KZT09057.1"/>
    </source>
</evidence>
<dbReference type="RefSeq" id="XP_040766797.1">
    <property type="nucleotide sequence ID" value="XM_040903000.1"/>
</dbReference>
<name>A0A165FJ95_9APHY</name>